<comment type="caution">
    <text evidence="1">The sequence shown here is derived from an EMBL/GenBank/DDBJ whole genome shotgun (WGS) entry which is preliminary data.</text>
</comment>
<evidence type="ECO:0000313" key="1">
    <source>
        <dbReference type="EMBL" id="MBB5200233.1"/>
    </source>
</evidence>
<reference evidence="1 2" key="1">
    <citation type="submission" date="2020-08" db="EMBL/GenBank/DDBJ databases">
        <title>Genomic Encyclopedia of Type Strains, Phase IV (KMG-IV): sequencing the most valuable type-strain genomes for metagenomic binning, comparative biology and taxonomic classification.</title>
        <authorList>
            <person name="Goeker M."/>
        </authorList>
    </citation>
    <scope>NUCLEOTIDE SEQUENCE [LARGE SCALE GENOMIC DNA]</scope>
    <source>
        <strain evidence="1 2">DSM 23240</strain>
    </source>
</reference>
<keyword evidence="2" id="KW-1185">Reference proteome</keyword>
<gene>
    <name evidence="1" type="ORF">HNR39_002068</name>
</gene>
<accession>A0A840RRA5</accession>
<dbReference type="AlphaFoldDB" id="A0A840RRA5"/>
<dbReference type="EMBL" id="JACHHQ010000004">
    <property type="protein sequence ID" value="MBB5200233.1"/>
    <property type="molecule type" value="Genomic_DNA"/>
</dbReference>
<organism evidence="1 2">
    <name type="scientific">Glaciimonas immobilis</name>
    <dbReference type="NCBI Taxonomy" id="728004"/>
    <lineage>
        <taxon>Bacteria</taxon>
        <taxon>Pseudomonadati</taxon>
        <taxon>Pseudomonadota</taxon>
        <taxon>Betaproteobacteria</taxon>
        <taxon>Burkholderiales</taxon>
        <taxon>Oxalobacteraceae</taxon>
        <taxon>Glaciimonas</taxon>
    </lineage>
</organism>
<name>A0A840RRA5_9BURK</name>
<sequence length="47" mass="5535">MISLAAIWRQQIRVLEAQYSPAPHLEVIMSPFRLIYRQVVLENPRVT</sequence>
<dbReference type="Proteomes" id="UP000571084">
    <property type="component" value="Unassembled WGS sequence"/>
</dbReference>
<proteinExistence type="predicted"/>
<protein>
    <submittedName>
        <fullName evidence="1">Uncharacterized protein</fullName>
    </submittedName>
</protein>
<evidence type="ECO:0000313" key="2">
    <source>
        <dbReference type="Proteomes" id="UP000571084"/>
    </source>
</evidence>